<comment type="caution">
    <text evidence="1">The sequence shown here is derived from an EMBL/GenBank/DDBJ whole genome shotgun (WGS) entry which is preliminary data.</text>
</comment>
<evidence type="ECO:0000313" key="2">
    <source>
        <dbReference type="Proteomes" id="UP000365297"/>
    </source>
</evidence>
<dbReference type="Proteomes" id="UP000365297">
    <property type="component" value="Unassembled WGS sequence"/>
</dbReference>
<name>A0A9P1T164_LISMN</name>
<reference evidence="1 2" key="1">
    <citation type="submission" date="2018-06" db="EMBL/GenBank/DDBJ databases">
        <authorList>
            <consortium name="GenomeTrakr: Next Generation Sequencing Network for Food Pathogen Tracability"/>
        </authorList>
    </citation>
    <scope>NUCLEOTIDE SEQUENCE [LARGE SCALE GENOMIC DNA]</scope>
    <source>
        <strain evidence="1 2">FDA00007096</strain>
    </source>
</reference>
<protein>
    <submittedName>
        <fullName evidence="1">Uncharacterized protein</fullName>
    </submittedName>
</protein>
<sequence>MNYVKIDLYLSVENKPYTFRDSFQDKRAAYDEAEALILVNKRNRVLLVGDSGHEYLYRGCPQLKR</sequence>
<accession>A0A9P1T164</accession>
<proteinExistence type="predicted"/>
<organism evidence="1 2">
    <name type="scientific">Listeria monocytogenes</name>
    <dbReference type="NCBI Taxonomy" id="1639"/>
    <lineage>
        <taxon>Bacteria</taxon>
        <taxon>Bacillati</taxon>
        <taxon>Bacillota</taxon>
        <taxon>Bacilli</taxon>
        <taxon>Bacillales</taxon>
        <taxon>Listeriaceae</taxon>
        <taxon>Listeria</taxon>
    </lineage>
</organism>
<dbReference type="EMBL" id="AAAIXK010000003">
    <property type="protein sequence ID" value="EAC5550251.1"/>
    <property type="molecule type" value="Genomic_DNA"/>
</dbReference>
<dbReference type="AlphaFoldDB" id="A0A9P1T164"/>
<evidence type="ECO:0000313" key="1">
    <source>
        <dbReference type="EMBL" id="EAC5550251.1"/>
    </source>
</evidence>
<gene>
    <name evidence="1" type="ORF">ARY78_07410</name>
</gene>